<gene>
    <name evidence="1" type="ORF">NAV_LOCUS9112</name>
</gene>
<proteinExistence type="predicted"/>
<keyword evidence="2" id="KW-1185">Reference proteome</keyword>
<protein>
    <submittedName>
        <fullName evidence="1">Uncharacterized protein</fullName>
    </submittedName>
</protein>
<accession>A0A498SYA4</accession>
<organism evidence="1 2">
    <name type="scientific">Acanthocheilonema viteae</name>
    <name type="common">Filarial nematode worm</name>
    <name type="synonym">Dipetalonema viteae</name>
    <dbReference type="NCBI Taxonomy" id="6277"/>
    <lineage>
        <taxon>Eukaryota</taxon>
        <taxon>Metazoa</taxon>
        <taxon>Ecdysozoa</taxon>
        <taxon>Nematoda</taxon>
        <taxon>Chromadorea</taxon>
        <taxon>Rhabditida</taxon>
        <taxon>Spirurina</taxon>
        <taxon>Spiruromorpha</taxon>
        <taxon>Filarioidea</taxon>
        <taxon>Onchocercidae</taxon>
        <taxon>Acanthocheilonema</taxon>
    </lineage>
</organism>
<dbReference type="OrthoDB" id="10521861at2759"/>
<evidence type="ECO:0000313" key="1">
    <source>
        <dbReference type="EMBL" id="VBB34321.1"/>
    </source>
</evidence>
<dbReference type="Proteomes" id="UP000276991">
    <property type="component" value="Unassembled WGS sequence"/>
</dbReference>
<dbReference type="EMBL" id="UPTC01003346">
    <property type="protein sequence ID" value="VBB34321.1"/>
    <property type="molecule type" value="Genomic_DNA"/>
</dbReference>
<name>A0A498SYA4_ACAVI</name>
<reference evidence="1 2" key="1">
    <citation type="submission" date="2018-08" db="EMBL/GenBank/DDBJ databases">
        <authorList>
            <person name="Laetsch R D."/>
            <person name="Stevens L."/>
            <person name="Kumar S."/>
            <person name="Blaxter L. M."/>
        </authorList>
    </citation>
    <scope>NUCLEOTIDE SEQUENCE [LARGE SCALE GENOMIC DNA]</scope>
</reference>
<dbReference type="AlphaFoldDB" id="A0A498SYA4"/>
<evidence type="ECO:0000313" key="2">
    <source>
        <dbReference type="Proteomes" id="UP000276991"/>
    </source>
</evidence>
<sequence length="117" mass="12476">MDGLYFLSAITGNNWWSGDLFSPSMNGVATIGDAFGITPTPASSNFQSYGASSSIAVAAAAAAAAASSSLTLNLLPSSDFITTNLLANCARQAQQLRYTKNIRRFSPRYHFRLLLSF</sequence>